<feature type="signal peptide" evidence="1">
    <location>
        <begin position="1"/>
        <end position="29"/>
    </location>
</feature>
<evidence type="ECO:0000256" key="1">
    <source>
        <dbReference type="SAM" id="SignalP"/>
    </source>
</evidence>
<dbReference type="Proteomes" id="UP000186922">
    <property type="component" value="Unassembled WGS sequence"/>
</dbReference>
<evidence type="ECO:0008006" key="4">
    <source>
        <dbReference type="Google" id="ProtNLM"/>
    </source>
</evidence>
<name>A0A1D1VTL3_RAMVA</name>
<evidence type="ECO:0000313" key="2">
    <source>
        <dbReference type="EMBL" id="GAV04321.1"/>
    </source>
</evidence>
<reference evidence="2 3" key="1">
    <citation type="journal article" date="2016" name="Nat. Commun.">
        <title>Extremotolerant tardigrade genome and improved radiotolerance of human cultured cells by tardigrade-unique protein.</title>
        <authorList>
            <person name="Hashimoto T."/>
            <person name="Horikawa D.D."/>
            <person name="Saito Y."/>
            <person name="Kuwahara H."/>
            <person name="Kozuka-Hata H."/>
            <person name="Shin-I T."/>
            <person name="Minakuchi Y."/>
            <person name="Ohishi K."/>
            <person name="Motoyama A."/>
            <person name="Aizu T."/>
            <person name="Enomoto A."/>
            <person name="Kondo K."/>
            <person name="Tanaka S."/>
            <person name="Hara Y."/>
            <person name="Koshikawa S."/>
            <person name="Sagara H."/>
            <person name="Miura T."/>
            <person name="Yokobori S."/>
            <person name="Miyagawa K."/>
            <person name="Suzuki Y."/>
            <person name="Kubo T."/>
            <person name="Oyama M."/>
            <person name="Kohara Y."/>
            <person name="Fujiyama A."/>
            <person name="Arakawa K."/>
            <person name="Katayama T."/>
            <person name="Toyoda A."/>
            <person name="Kunieda T."/>
        </authorList>
    </citation>
    <scope>NUCLEOTIDE SEQUENCE [LARGE SCALE GENOMIC DNA]</scope>
    <source>
        <strain evidence="2 3">YOKOZUNA-1</strain>
    </source>
</reference>
<keyword evidence="1" id="KW-0732">Signal</keyword>
<keyword evidence="3" id="KW-1185">Reference proteome</keyword>
<evidence type="ECO:0000313" key="3">
    <source>
        <dbReference type="Proteomes" id="UP000186922"/>
    </source>
</evidence>
<dbReference type="EMBL" id="BDGG01000010">
    <property type="protein sequence ID" value="GAV04321.1"/>
    <property type="molecule type" value="Genomic_DNA"/>
</dbReference>
<gene>
    <name evidence="2" type="primary">RvY_14620-1</name>
    <name evidence="2" type="synonym">RvY_14620.1</name>
    <name evidence="2" type="ORF">RvY_14620</name>
</gene>
<feature type="chain" id="PRO_5008898828" description="WAP domain-containing protein" evidence="1">
    <location>
        <begin position="30"/>
        <end position="95"/>
    </location>
</feature>
<sequence>MKLPGEKITSLSVCAAFFLLLLCTKDAEAALGVPRHCTWHGTAPFCWPSCPYGKVSKLESKCGNNKLFCCATGNKWLCCPQDLDITPELAAAIAQ</sequence>
<protein>
    <recommendedName>
        <fullName evidence="4">WAP domain-containing protein</fullName>
    </recommendedName>
</protein>
<organism evidence="2 3">
    <name type="scientific">Ramazzottius varieornatus</name>
    <name type="common">Water bear</name>
    <name type="synonym">Tardigrade</name>
    <dbReference type="NCBI Taxonomy" id="947166"/>
    <lineage>
        <taxon>Eukaryota</taxon>
        <taxon>Metazoa</taxon>
        <taxon>Ecdysozoa</taxon>
        <taxon>Tardigrada</taxon>
        <taxon>Eutardigrada</taxon>
        <taxon>Parachela</taxon>
        <taxon>Hypsibioidea</taxon>
        <taxon>Ramazzottiidae</taxon>
        <taxon>Ramazzottius</taxon>
    </lineage>
</organism>
<comment type="caution">
    <text evidence="2">The sequence shown here is derived from an EMBL/GenBank/DDBJ whole genome shotgun (WGS) entry which is preliminary data.</text>
</comment>
<dbReference type="OrthoDB" id="6378219at2759"/>
<proteinExistence type="predicted"/>
<dbReference type="AlphaFoldDB" id="A0A1D1VTL3"/>
<accession>A0A1D1VTL3</accession>